<dbReference type="AlphaFoldDB" id="A0A7C9LN37"/>
<dbReference type="Pfam" id="PF07963">
    <property type="entry name" value="N_methyl"/>
    <property type="match status" value="1"/>
</dbReference>
<keyword evidence="2" id="KW-1185">Reference proteome</keyword>
<proteinExistence type="predicted"/>
<dbReference type="PROSITE" id="PS00409">
    <property type="entry name" value="PROKAR_NTER_METHYL"/>
    <property type="match status" value="1"/>
</dbReference>
<evidence type="ECO:0000313" key="2">
    <source>
        <dbReference type="Proteomes" id="UP000479692"/>
    </source>
</evidence>
<accession>A0A7C9LN37</accession>
<protein>
    <submittedName>
        <fullName evidence="1">Prepilin-type N-terminal cleavage/methylation domain-containing protein</fullName>
    </submittedName>
</protein>
<organism evidence="1 2">
    <name type="scientific">Noviluteimonas gilva</name>
    <dbReference type="NCBI Taxonomy" id="2682097"/>
    <lineage>
        <taxon>Bacteria</taxon>
        <taxon>Pseudomonadati</taxon>
        <taxon>Pseudomonadota</taxon>
        <taxon>Gammaproteobacteria</taxon>
        <taxon>Lysobacterales</taxon>
        <taxon>Lysobacteraceae</taxon>
        <taxon>Noviluteimonas</taxon>
    </lineage>
</organism>
<dbReference type="NCBIfam" id="TIGR02532">
    <property type="entry name" value="IV_pilin_GFxxxE"/>
    <property type="match status" value="1"/>
</dbReference>
<dbReference type="EMBL" id="WOXT01000005">
    <property type="protein sequence ID" value="MUV15524.1"/>
    <property type="molecule type" value="Genomic_DNA"/>
</dbReference>
<comment type="caution">
    <text evidence="1">The sequence shown here is derived from an EMBL/GenBank/DDBJ whole genome shotgun (WGS) entry which is preliminary data.</text>
</comment>
<dbReference type="InterPro" id="IPR012902">
    <property type="entry name" value="N_methyl_site"/>
</dbReference>
<sequence length="176" mass="18856">MQQQRHDCRNPVMLTRGFTLVELLVALALGLLVIAAALGFFLQLVRAGSETVLSTRLQQELRTTMGLIVMEVRRARGPGTEIAVSPGCLRGAGVAIREHAGKIELRRGPGVDCGSAGLVVGSDAVRVTTLRFVHDTTVNDRRVEIALTATLRNPPAFLSGREATLRHVVALRSNGG</sequence>
<reference evidence="1 2" key="1">
    <citation type="submission" date="2019-12" db="EMBL/GenBank/DDBJ databases">
        <authorList>
            <person name="Xu J."/>
        </authorList>
    </citation>
    <scope>NUCLEOTIDE SEQUENCE [LARGE SCALE GENOMIC DNA]</scope>
    <source>
        <strain evidence="1 2">HX-5-24</strain>
    </source>
</reference>
<evidence type="ECO:0000313" key="1">
    <source>
        <dbReference type="EMBL" id="MUV15524.1"/>
    </source>
</evidence>
<name>A0A7C9LN37_9GAMM</name>
<dbReference type="Proteomes" id="UP000479692">
    <property type="component" value="Unassembled WGS sequence"/>
</dbReference>
<gene>
    <name evidence="1" type="ORF">GN331_15070</name>
</gene>